<evidence type="ECO:0000256" key="2">
    <source>
        <dbReference type="ARBA" id="ARBA00022723"/>
    </source>
</evidence>
<dbReference type="GO" id="GO:0016607">
    <property type="term" value="C:nuclear speck"/>
    <property type="evidence" value="ECO:0007669"/>
    <property type="project" value="UniProtKB-SubCell"/>
</dbReference>
<evidence type="ECO:0000256" key="3">
    <source>
        <dbReference type="ARBA" id="ARBA00022771"/>
    </source>
</evidence>
<keyword evidence="2" id="KW-0479">Metal-binding</keyword>
<dbReference type="Pfam" id="PF12874">
    <property type="entry name" value="zf-met"/>
    <property type="match status" value="1"/>
</dbReference>
<dbReference type="SMART" id="SM00451">
    <property type="entry name" value="ZnF_U1"/>
    <property type="match status" value="1"/>
</dbReference>
<evidence type="ECO:0000256" key="4">
    <source>
        <dbReference type="ARBA" id="ARBA00022833"/>
    </source>
</evidence>
<keyword evidence="6" id="KW-0539">Nucleus</keyword>
<dbReference type="GO" id="GO:0033314">
    <property type="term" value="P:mitotic DNA replication checkpoint signaling"/>
    <property type="evidence" value="ECO:0007669"/>
    <property type="project" value="TreeGrafter"/>
</dbReference>
<evidence type="ECO:0000256" key="1">
    <source>
        <dbReference type="ARBA" id="ARBA00004123"/>
    </source>
</evidence>
<dbReference type="GO" id="GO:0008270">
    <property type="term" value="F:zinc ion binding"/>
    <property type="evidence" value="ECO:0007669"/>
    <property type="project" value="UniProtKB-KW"/>
</dbReference>
<dbReference type="GO" id="GO:0005681">
    <property type="term" value="C:spliceosomal complex"/>
    <property type="evidence" value="ECO:0007669"/>
    <property type="project" value="InterPro"/>
</dbReference>
<dbReference type="InterPro" id="IPR013087">
    <property type="entry name" value="Znf_C2H2_type"/>
</dbReference>
<dbReference type="PANTHER" id="PTHR13278:SF0">
    <property type="entry name" value="ZINC FINGER PROTEIN 830"/>
    <property type="match status" value="1"/>
</dbReference>
<keyword evidence="4" id="KW-0862">Zinc</keyword>
<dbReference type="AlphaFoldDB" id="A0A8S2M7T9"/>
<name>A0A8S2M7T9_9BILA</name>
<feature type="domain" description="U1-type" evidence="7">
    <location>
        <begin position="34"/>
        <end position="68"/>
    </location>
</feature>
<dbReference type="Proteomes" id="UP000676336">
    <property type="component" value="Unassembled WGS sequence"/>
</dbReference>
<dbReference type="GO" id="GO:0051301">
    <property type="term" value="P:cell division"/>
    <property type="evidence" value="ECO:0007669"/>
    <property type="project" value="UniProtKB-KW"/>
</dbReference>
<comment type="subcellular location">
    <subcellularLocation>
        <location evidence="1">Nucleus</location>
    </subcellularLocation>
</comment>
<dbReference type="InterPro" id="IPR036236">
    <property type="entry name" value="Znf_C2H2_sf"/>
</dbReference>
<dbReference type="InterPro" id="IPR003604">
    <property type="entry name" value="Matrin/U1-like-C_Znf_C2H2"/>
</dbReference>
<evidence type="ECO:0000256" key="6">
    <source>
        <dbReference type="ARBA" id="ARBA00023242"/>
    </source>
</evidence>
<dbReference type="GO" id="GO:0003676">
    <property type="term" value="F:nucleic acid binding"/>
    <property type="evidence" value="ECO:0007669"/>
    <property type="project" value="InterPro"/>
</dbReference>
<comment type="caution">
    <text evidence="8">The sequence shown here is derived from an EMBL/GenBank/DDBJ whole genome shotgun (WGS) entry which is preliminary data.</text>
</comment>
<accession>A0A8S2M7T9</accession>
<dbReference type="PANTHER" id="PTHR13278">
    <property type="entry name" value="ZINC FINGER PROTEIN 830"/>
    <property type="match status" value="1"/>
</dbReference>
<dbReference type="GO" id="GO:0044773">
    <property type="term" value="P:mitotic DNA damage checkpoint signaling"/>
    <property type="evidence" value="ECO:0007669"/>
    <property type="project" value="TreeGrafter"/>
</dbReference>
<sequence>MASKPADTKAKLRELMKQEKQKRIDSPLAKYTNTGQLYCALCNQNLTSETFWKAHVNGRDHKQKLVELKSTIKQTNADAVFAIPAIPPLVTNRQRGVKRSHDVAISNNHEIVGKPSGPFNSSTAASNSALPADFFDTGASQSQIIISKPIMKSSLPTAKDSVVVPEESPALPEGFFDDPQVDAHSYANKIKALKMPFTINDVLQHKRNDRQLREIHEREYSKYVANLRQQQQQSSSHYKNDYYLPIKHLNEIERSRVRNASAKQNLYDRICRDNLVLYQRLLAASKRTMIDDKNETYQQNLTSFTTKRSQQRSNEHNRIYNDNQILLQRIDNVRGRLIGKEQCDNDWNKHIGFMKKTCQYPENIDKFVTKKNKNEQMQACAYLATKIKQWNNRHSMIEPSKQT</sequence>
<keyword evidence="5" id="KW-0175">Coiled coil</keyword>
<gene>
    <name evidence="8" type="ORF">SMN809_LOCUS8866</name>
</gene>
<dbReference type="GO" id="GO:0005694">
    <property type="term" value="C:chromosome"/>
    <property type="evidence" value="ECO:0007669"/>
    <property type="project" value="UniProtKB-SubCell"/>
</dbReference>
<dbReference type="GO" id="GO:0033260">
    <property type="term" value="P:nuclear DNA replication"/>
    <property type="evidence" value="ECO:0007669"/>
    <property type="project" value="TreeGrafter"/>
</dbReference>
<dbReference type="Gene3D" id="3.30.160.60">
    <property type="entry name" value="Classic Zinc Finger"/>
    <property type="match status" value="1"/>
</dbReference>
<evidence type="ECO:0000313" key="8">
    <source>
        <dbReference type="EMBL" id="CAF3943844.1"/>
    </source>
</evidence>
<reference evidence="8" key="1">
    <citation type="submission" date="2021-02" db="EMBL/GenBank/DDBJ databases">
        <authorList>
            <person name="Nowell W R."/>
        </authorList>
    </citation>
    <scope>NUCLEOTIDE SEQUENCE</scope>
</reference>
<dbReference type="SUPFAM" id="SSF57667">
    <property type="entry name" value="beta-beta-alpha zinc fingers"/>
    <property type="match status" value="1"/>
</dbReference>
<keyword evidence="3" id="KW-0863">Zinc-finger</keyword>
<dbReference type="InterPro" id="IPR040050">
    <property type="entry name" value="ZNF830-like"/>
</dbReference>
<protein>
    <recommendedName>
        <fullName evidence="7">U1-type domain-containing protein</fullName>
    </recommendedName>
</protein>
<evidence type="ECO:0000313" key="9">
    <source>
        <dbReference type="Proteomes" id="UP000676336"/>
    </source>
</evidence>
<organism evidence="8 9">
    <name type="scientific">Rotaria magnacalcarata</name>
    <dbReference type="NCBI Taxonomy" id="392030"/>
    <lineage>
        <taxon>Eukaryota</taxon>
        <taxon>Metazoa</taxon>
        <taxon>Spiralia</taxon>
        <taxon>Gnathifera</taxon>
        <taxon>Rotifera</taxon>
        <taxon>Eurotatoria</taxon>
        <taxon>Bdelloidea</taxon>
        <taxon>Philodinida</taxon>
        <taxon>Philodinidae</taxon>
        <taxon>Rotaria</taxon>
    </lineage>
</organism>
<proteinExistence type="predicted"/>
<evidence type="ECO:0000256" key="5">
    <source>
        <dbReference type="ARBA" id="ARBA00023054"/>
    </source>
</evidence>
<evidence type="ECO:0000259" key="7">
    <source>
        <dbReference type="SMART" id="SM00451"/>
    </source>
</evidence>
<dbReference type="EMBL" id="CAJOBI010002776">
    <property type="protein sequence ID" value="CAF3943844.1"/>
    <property type="molecule type" value="Genomic_DNA"/>
</dbReference>